<evidence type="ECO:0000256" key="2">
    <source>
        <dbReference type="ARBA" id="ARBA00022485"/>
    </source>
</evidence>
<keyword evidence="3" id="KW-0479">Metal-binding</keyword>
<dbReference type="InterPro" id="IPR051555">
    <property type="entry name" value="FDH_Electron_Transfer_Unit"/>
</dbReference>
<dbReference type="InterPro" id="IPR007059">
    <property type="entry name" value="DmsC"/>
</dbReference>
<feature type="transmembrane region" description="Helical" evidence="7">
    <location>
        <begin position="469"/>
        <end position="487"/>
    </location>
</feature>
<feature type="domain" description="4Fe-4S ferredoxin-type" evidence="8">
    <location>
        <begin position="126"/>
        <end position="157"/>
    </location>
</feature>
<accession>A0A518CSY6</accession>
<dbReference type="Gene3D" id="3.30.70.20">
    <property type="match status" value="2"/>
</dbReference>
<keyword evidence="2" id="KW-0004">4Fe-4S</keyword>
<dbReference type="GO" id="GO:0016020">
    <property type="term" value="C:membrane"/>
    <property type="evidence" value="ECO:0007669"/>
    <property type="project" value="InterPro"/>
</dbReference>
<reference evidence="9 10" key="1">
    <citation type="submission" date="2019-02" db="EMBL/GenBank/DDBJ databases">
        <title>Deep-cultivation of Planctomycetes and their phenomic and genomic characterization uncovers novel biology.</title>
        <authorList>
            <person name="Wiegand S."/>
            <person name="Jogler M."/>
            <person name="Boedeker C."/>
            <person name="Pinto D."/>
            <person name="Vollmers J."/>
            <person name="Rivas-Marin E."/>
            <person name="Kohn T."/>
            <person name="Peeters S.H."/>
            <person name="Heuer A."/>
            <person name="Rast P."/>
            <person name="Oberbeckmann S."/>
            <person name="Bunk B."/>
            <person name="Jeske O."/>
            <person name="Meyerdierks A."/>
            <person name="Storesund J.E."/>
            <person name="Kallscheuer N."/>
            <person name="Luecker S."/>
            <person name="Lage O.M."/>
            <person name="Pohl T."/>
            <person name="Merkel B.J."/>
            <person name="Hornburger P."/>
            <person name="Mueller R.-W."/>
            <person name="Bruemmer F."/>
            <person name="Labrenz M."/>
            <person name="Spormann A.M."/>
            <person name="Op den Camp H."/>
            <person name="Overmann J."/>
            <person name="Amann R."/>
            <person name="Jetten M.S.M."/>
            <person name="Mascher T."/>
            <person name="Medema M.H."/>
            <person name="Devos D.P."/>
            <person name="Kaster A.-K."/>
            <person name="Ovreas L."/>
            <person name="Rohde M."/>
            <person name="Galperin M.Y."/>
            <person name="Jogler C."/>
        </authorList>
    </citation>
    <scope>NUCLEOTIDE SEQUENCE [LARGE SCALE GENOMIC DNA]</scope>
    <source>
        <strain evidence="9 10">Pla110</strain>
    </source>
</reference>
<dbReference type="KEGG" id="plon:Pla110_40980"/>
<feature type="transmembrane region" description="Helical" evidence="7">
    <location>
        <begin position="508"/>
        <end position="531"/>
    </location>
</feature>
<dbReference type="PANTHER" id="PTHR43545:SF6">
    <property type="entry name" value="FORMATE DEHYDROGENASE, NITRATE-INDUCIBLE, IRON-SULFUR SUBUNIT"/>
    <property type="match status" value="1"/>
</dbReference>
<feature type="domain" description="4Fe-4S ferredoxin-type" evidence="8">
    <location>
        <begin position="81"/>
        <end position="111"/>
    </location>
</feature>
<dbReference type="PROSITE" id="PS51379">
    <property type="entry name" value="4FE4S_FER_2"/>
    <property type="match status" value="3"/>
</dbReference>
<evidence type="ECO:0000256" key="1">
    <source>
        <dbReference type="ARBA" id="ARBA00004196"/>
    </source>
</evidence>
<dbReference type="Pfam" id="PF13247">
    <property type="entry name" value="Fer4_11"/>
    <property type="match status" value="1"/>
</dbReference>
<dbReference type="PANTHER" id="PTHR43545">
    <property type="entry name" value="FORMATE DEHYDROGENASE, NITRATE-INDUCIBLE, IRON-SULFUR SUBUNIT"/>
    <property type="match status" value="1"/>
</dbReference>
<feature type="transmembrane region" description="Helical" evidence="7">
    <location>
        <begin position="392"/>
        <end position="414"/>
    </location>
</feature>
<evidence type="ECO:0000313" key="9">
    <source>
        <dbReference type="EMBL" id="QDU82343.1"/>
    </source>
</evidence>
<feature type="domain" description="4Fe-4S ferredoxin-type" evidence="8">
    <location>
        <begin position="159"/>
        <end position="188"/>
    </location>
</feature>
<keyword evidence="6" id="KW-0411">Iron-sulfur</keyword>
<dbReference type="RefSeq" id="WP_231742647.1">
    <property type="nucleotide sequence ID" value="NZ_CP036281.1"/>
</dbReference>
<dbReference type="Pfam" id="PF04976">
    <property type="entry name" value="DmsC"/>
    <property type="match status" value="1"/>
</dbReference>
<dbReference type="InterPro" id="IPR017896">
    <property type="entry name" value="4Fe4S_Fe-S-bd"/>
</dbReference>
<sequence length="581" mass="64426">MLHSTVTFESNIQESPHDTVTAIVRKELSKKELLKLLLEEQKTLTAVEEFSQQHFNGSLPAQSKYYSSLIPASSPEEGQQYAFEVDLDRCSGCKACVSACHSLNGLDEKETWRDVGLLVGGTNQKPVMQHVTTACHHCLEPGCMSACPVDAYEKDPVTGIVKHLDDQCFGCQYCTLACPYDVPKYHSEKGVVRKCDMCSDRLKVGEAPACVQACPHEAISINIVDIHQVVEDCETNTFLPGAPDPHLTLPTTTYKSKNVFPRNMIPADHYSAHPEHAHWPLVVMLVLTQLSVGAFIVGFLLERFLASEMVDLFRPYHSVTALGIGLLALVSSTFHLGRPQFAYRAFIGLRHSWLSREIVTFGLFAKLAILYAAHAWLSPIYFPQYMNWSNTIAWGVMISGVSGVFCSMMIYVFTKRVFWSVSFTGTKFFMTSLILGLAACRLLLTLIAFTSSEPAMTDFLYRASPIIDTSLLAAMAVKLVFEGSLLFHLRSRQVTSLKRTALLMTRQLLTATMLRFSFGILGGCFLPLLLIMNHTPEQTGSGLALIIASIMFGVATMGELFERYLYFAAVAPSRMPGGFRS</sequence>
<feature type="transmembrane region" description="Helical" evidence="7">
    <location>
        <begin position="426"/>
        <end position="449"/>
    </location>
</feature>
<dbReference type="InterPro" id="IPR017900">
    <property type="entry name" value="4Fe4S_Fe_S_CS"/>
</dbReference>
<feature type="transmembrane region" description="Helical" evidence="7">
    <location>
        <begin position="543"/>
        <end position="561"/>
    </location>
</feature>
<keyword evidence="7" id="KW-0472">Membrane</keyword>
<dbReference type="Proteomes" id="UP000317178">
    <property type="component" value="Chromosome"/>
</dbReference>
<evidence type="ECO:0000256" key="6">
    <source>
        <dbReference type="ARBA" id="ARBA00023014"/>
    </source>
</evidence>
<evidence type="ECO:0000313" key="10">
    <source>
        <dbReference type="Proteomes" id="UP000317178"/>
    </source>
</evidence>
<evidence type="ECO:0000259" key="8">
    <source>
        <dbReference type="PROSITE" id="PS51379"/>
    </source>
</evidence>
<keyword evidence="5" id="KW-0408">Iron</keyword>
<keyword evidence="7" id="KW-0812">Transmembrane</keyword>
<dbReference type="AlphaFoldDB" id="A0A518CSY6"/>
<protein>
    <submittedName>
        <fullName evidence="9">Anaerobic dimethyl sulfoxide reductase chain B</fullName>
    </submittedName>
</protein>
<dbReference type="GO" id="GO:0051539">
    <property type="term" value="F:4 iron, 4 sulfur cluster binding"/>
    <property type="evidence" value="ECO:0007669"/>
    <property type="project" value="UniProtKB-KW"/>
</dbReference>
<name>A0A518CSY6_9PLAN</name>
<proteinExistence type="predicted"/>
<dbReference type="GO" id="GO:0019645">
    <property type="term" value="P:anaerobic electron transport chain"/>
    <property type="evidence" value="ECO:0007669"/>
    <property type="project" value="InterPro"/>
</dbReference>
<organism evidence="9 10">
    <name type="scientific">Polystyrenella longa</name>
    <dbReference type="NCBI Taxonomy" id="2528007"/>
    <lineage>
        <taxon>Bacteria</taxon>
        <taxon>Pseudomonadati</taxon>
        <taxon>Planctomycetota</taxon>
        <taxon>Planctomycetia</taxon>
        <taxon>Planctomycetales</taxon>
        <taxon>Planctomycetaceae</taxon>
        <taxon>Polystyrenella</taxon>
    </lineage>
</organism>
<keyword evidence="10" id="KW-1185">Reference proteome</keyword>
<evidence type="ECO:0000256" key="4">
    <source>
        <dbReference type="ARBA" id="ARBA00022737"/>
    </source>
</evidence>
<keyword evidence="4" id="KW-0677">Repeat</keyword>
<evidence type="ECO:0000256" key="7">
    <source>
        <dbReference type="SAM" id="Phobius"/>
    </source>
</evidence>
<feature type="transmembrane region" description="Helical" evidence="7">
    <location>
        <begin position="279"/>
        <end position="301"/>
    </location>
</feature>
<evidence type="ECO:0000256" key="5">
    <source>
        <dbReference type="ARBA" id="ARBA00023004"/>
    </source>
</evidence>
<evidence type="ECO:0000256" key="3">
    <source>
        <dbReference type="ARBA" id="ARBA00022723"/>
    </source>
</evidence>
<dbReference type="PROSITE" id="PS00198">
    <property type="entry name" value="4FE4S_FER_1"/>
    <property type="match status" value="1"/>
</dbReference>
<dbReference type="CDD" id="cd16371">
    <property type="entry name" value="DMSOR_beta_like"/>
    <property type="match status" value="1"/>
</dbReference>
<dbReference type="GO" id="GO:0046872">
    <property type="term" value="F:metal ion binding"/>
    <property type="evidence" value="ECO:0007669"/>
    <property type="project" value="UniProtKB-KW"/>
</dbReference>
<dbReference type="GO" id="GO:0030313">
    <property type="term" value="C:cell envelope"/>
    <property type="evidence" value="ECO:0007669"/>
    <property type="project" value="UniProtKB-SubCell"/>
</dbReference>
<keyword evidence="7" id="KW-1133">Transmembrane helix</keyword>
<gene>
    <name evidence="9" type="primary">dmsB</name>
    <name evidence="9" type="ORF">Pla110_40980</name>
</gene>
<feature type="transmembrane region" description="Helical" evidence="7">
    <location>
        <begin position="316"/>
        <end position="337"/>
    </location>
</feature>
<comment type="subcellular location">
    <subcellularLocation>
        <location evidence="1">Cell envelope</location>
    </subcellularLocation>
</comment>
<dbReference type="SUPFAM" id="SSF54862">
    <property type="entry name" value="4Fe-4S ferredoxins"/>
    <property type="match status" value="1"/>
</dbReference>
<dbReference type="EMBL" id="CP036281">
    <property type="protein sequence ID" value="QDU82343.1"/>
    <property type="molecule type" value="Genomic_DNA"/>
</dbReference>
<feature type="transmembrane region" description="Helical" evidence="7">
    <location>
        <begin position="358"/>
        <end position="377"/>
    </location>
</feature>